<evidence type="ECO:0000313" key="1">
    <source>
        <dbReference type="EMBL" id="KKR43294.1"/>
    </source>
</evidence>
<name>A0A0G0QS90_9BACT</name>
<reference evidence="1 2" key="1">
    <citation type="journal article" date="2015" name="Nature">
        <title>rRNA introns, odd ribosomes, and small enigmatic genomes across a large radiation of phyla.</title>
        <authorList>
            <person name="Brown C.T."/>
            <person name="Hug L.A."/>
            <person name="Thomas B.C."/>
            <person name="Sharon I."/>
            <person name="Castelle C.J."/>
            <person name="Singh A."/>
            <person name="Wilkins M.J."/>
            <person name="Williams K.H."/>
            <person name="Banfield J.F."/>
        </authorList>
    </citation>
    <scope>NUCLEOTIDE SEQUENCE [LARGE SCALE GENOMIC DNA]</scope>
</reference>
<dbReference type="Proteomes" id="UP000034301">
    <property type="component" value="Unassembled WGS sequence"/>
</dbReference>
<accession>A0A0G0QS90</accession>
<evidence type="ECO:0000313" key="2">
    <source>
        <dbReference type="Proteomes" id="UP000034301"/>
    </source>
</evidence>
<dbReference type="AlphaFoldDB" id="A0A0G0QS90"/>
<proteinExistence type="predicted"/>
<protein>
    <submittedName>
        <fullName evidence="1">Uncharacterized protein</fullName>
    </submittedName>
</protein>
<gene>
    <name evidence="1" type="ORF">UT78_C0005G0018</name>
</gene>
<dbReference type="PATRIC" id="fig|1618776.3.peg.279"/>
<comment type="caution">
    <text evidence="1">The sequence shown here is derived from an EMBL/GenBank/DDBJ whole genome shotgun (WGS) entry which is preliminary data.</text>
</comment>
<dbReference type="EMBL" id="LBYC01000005">
    <property type="protein sequence ID" value="KKR43294.1"/>
    <property type="molecule type" value="Genomic_DNA"/>
</dbReference>
<sequence>MNKFFKIFILTVFVLIISGFLFSHKVSAVCTQDPEFCIKVTWVPSAISVPWNNLSSGLLFTGTYTYTHDSGVTDVYTGDCVAPPQNGSNCAVNFGQATDYYTAYGPNNKFDAIAPVCGTWDSTSAPTYTLSGSYDAPASGVSGSSGINVAGGTCTVTSGDTCNVPISDNADNTRSCVSPIYTPPAPTPVTVTPHYGEGGSGTPLTPQSVLPGTPVDFDLTINSGHSFSPADVEIFGECTPGGYVASTSIYSATINNNCTINFSFPTIPTLSCAHDTNQAEPIYPNAGAKFRATGGIGTYSWSYSATPVASNATTGIEVWPAWTDSGTKTATVTSGAQQASCTVYITPAVTPINGLCATPEIHNNCASGVLGSTAEYSNSYQWWCNSPNGGTNDLCTEYKDVMSGTLSPSSSTCYIPAGGTTCTKLLTWTTSSPVAISAVTSATGTPSPGPSANNSSYTFTVPYNNGVESIFYLYNNGVWLAQASVAPYCVAGTEWDGNSCEIVANPLPDLTASAPTPNIATVNVARTFSSDISNIGGASSGVSFTYSFQLASAANGGGTIATLTPTATTPALGASLSRSVTSPSHTFTTAGTYSVRACADLPPQPNGVITESSELNNCSAWTNVTVSATAGTVTGYHDAYSGTVVASQCRADGWAAYSADLGLDLNIKILSDGVQVATGVASTYRGDLETAGVCTGGTCSFWINLSGLISNGTNHTITAQAQNPSTNAWVTLPASPKTINCTAPTTGTLTASNCTIAENGSSCNTALTWTTANPVGTSNITSNTPSSNTIITTGDNGTNFSASVPYSSRTFFLNNNSVPLTSATATATCVTGTSWDGSKCAVSAPTCTPTPSFNGSVSETTVTYGGAYTVSCDYGVISDSILPDVGSGTCSWNGFVSTVANFNCAAGYIPGTFENGCIINNSAPTYPYCSSTDVIKDGDLTVTAPPFGSPIAGSCGAPAIHYNCASPTPSINNNNGISSWTWTCPGQSGGSPASCVEAKKKPVIIED</sequence>
<dbReference type="InterPro" id="IPR013783">
    <property type="entry name" value="Ig-like_fold"/>
</dbReference>
<organism evidence="1 2">
    <name type="scientific">Candidatus Nomurabacteria bacterium GW2011_GWF2_40_12</name>
    <dbReference type="NCBI Taxonomy" id="1618776"/>
    <lineage>
        <taxon>Bacteria</taxon>
        <taxon>Candidatus Nomuraibacteriota</taxon>
    </lineage>
</organism>
<dbReference type="Gene3D" id="2.60.40.10">
    <property type="entry name" value="Immunoglobulins"/>
    <property type="match status" value="1"/>
</dbReference>